<keyword evidence="3" id="KW-1185">Reference proteome</keyword>
<feature type="region of interest" description="Disordered" evidence="1">
    <location>
        <begin position="60"/>
        <end position="125"/>
    </location>
</feature>
<accession>A0ABQ2IS59</accession>
<sequence>MPWWTTALGGLIGGRGFLTRTVDWWDNAGRRRFLREVVNTHGPEGALTVARAIAIAEGRADVGEPGRPSSADPPIQATAAREQPKAIAPVDPAPPDVSAELTPSYNSAEPPLQPVPPSDASAPLS</sequence>
<evidence type="ECO:0000256" key="1">
    <source>
        <dbReference type="SAM" id="MobiDB-lite"/>
    </source>
</evidence>
<gene>
    <name evidence="2" type="ORF">GCM10011609_76590</name>
</gene>
<reference evidence="3" key="1">
    <citation type="journal article" date="2019" name="Int. J. Syst. Evol. Microbiol.">
        <title>The Global Catalogue of Microorganisms (GCM) 10K type strain sequencing project: providing services to taxonomists for standard genome sequencing and annotation.</title>
        <authorList>
            <consortium name="The Broad Institute Genomics Platform"/>
            <consortium name="The Broad Institute Genome Sequencing Center for Infectious Disease"/>
            <person name="Wu L."/>
            <person name="Ma J."/>
        </authorList>
    </citation>
    <scope>NUCLEOTIDE SEQUENCE [LARGE SCALE GENOMIC DNA]</scope>
    <source>
        <strain evidence="3">CGMCC 4.7319</strain>
    </source>
</reference>
<dbReference type="Proteomes" id="UP000597656">
    <property type="component" value="Unassembled WGS sequence"/>
</dbReference>
<proteinExistence type="predicted"/>
<evidence type="ECO:0000313" key="3">
    <source>
        <dbReference type="Proteomes" id="UP000597656"/>
    </source>
</evidence>
<organism evidence="2 3">
    <name type="scientific">Lentzea pudingi</name>
    <dbReference type="NCBI Taxonomy" id="1789439"/>
    <lineage>
        <taxon>Bacteria</taxon>
        <taxon>Bacillati</taxon>
        <taxon>Actinomycetota</taxon>
        <taxon>Actinomycetes</taxon>
        <taxon>Pseudonocardiales</taxon>
        <taxon>Pseudonocardiaceae</taxon>
        <taxon>Lentzea</taxon>
    </lineage>
</organism>
<name>A0ABQ2IS59_9PSEU</name>
<dbReference type="EMBL" id="BMNC01000019">
    <property type="protein sequence ID" value="GGN23662.1"/>
    <property type="molecule type" value="Genomic_DNA"/>
</dbReference>
<evidence type="ECO:0000313" key="2">
    <source>
        <dbReference type="EMBL" id="GGN23662.1"/>
    </source>
</evidence>
<comment type="caution">
    <text evidence="2">The sequence shown here is derived from an EMBL/GenBank/DDBJ whole genome shotgun (WGS) entry which is preliminary data.</text>
</comment>
<protein>
    <submittedName>
        <fullName evidence="2">Uncharacterized protein</fullName>
    </submittedName>
</protein>